<evidence type="ECO:0000256" key="1">
    <source>
        <dbReference type="SAM" id="Phobius"/>
    </source>
</evidence>
<reference evidence="2 3" key="1">
    <citation type="submission" date="2020-08" db="EMBL/GenBank/DDBJ databases">
        <title>Genome public.</title>
        <authorList>
            <person name="Liu C."/>
            <person name="Sun Q."/>
        </authorList>
    </citation>
    <scope>NUCLEOTIDE SEQUENCE [LARGE SCALE GENOMIC DNA]</scope>
    <source>
        <strain evidence="2 3">NSJ-10</strain>
    </source>
</reference>
<dbReference type="RefSeq" id="WP_118616111.1">
    <property type="nucleotide sequence ID" value="NZ_JACOOX010000005.1"/>
</dbReference>
<gene>
    <name evidence="2" type="ORF">H8S09_09505</name>
</gene>
<protein>
    <submittedName>
        <fullName evidence="2">Nucleoside recognition protein</fullName>
    </submittedName>
</protein>
<evidence type="ECO:0000313" key="2">
    <source>
        <dbReference type="EMBL" id="MBC5663124.1"/>
    </source>
</evidence>
<evidence type="ECO:0000313" key="3">
    <source>
        <dbReference type="Proteomes" id="UP000615234"/>
    </source>
</evidence>
<keyword evidence="1" id="KW-0472">Membrane</keyword>
<proteinExistence type="predicted"/>
<dbReference type="Proteomes" id="UP000615234">
    <property type="component" value="Unassembled WGS sequence"/>
</dbReference>
<dbReference type="EMBL" id="JACOOX010000005">
    <property type="protein sequence ID" value="MBC5663124.1"/>
    <property type="molecule type" value="Genomic_DNA"/>
</dbReference>
<comment type="caution">
    <text evidence="2">The sequence shown here is derived from an EMBL/GenBank/DDBJ whole genome shotgun (WGS) entry which is preliminary data.</text>
</comment>
<keyword evidence="3" id="KW-1185">Reference proteome</keyword>
<keyword evidence="1" id="KW-1133">Transmembrane helix</keyword>
<sequence>MINLIWAAMILVGIITALLTGHMEDVNAGIIDAGSDAVSLCITMLGIVTMWCGIMKIAERTGLMKKWSSKMFPVMKLLFPRLSPEHPAYEYMCTNIIANIVGLGWAATPPALKAMQELAKDNKGSKSASREMCVFLILNISSLQLIPVNIIAYRATYGSEHPTAIILPGIIATVCSTAVAVLLAVIINKRGK</sequence>
<name>A0A8I0APV8_9FIRM</name>
<dbReference type="AlphaFoldDB" id="A0A8I0APV8"/>
<keyword evidence="1" id="KW-0812">Transmembrane</keyword>
<organism evidence="2 3">
    <name type="scientific">Coprococcus hominis</name>
    <name type="common">ex Liu et al. 2022</name>
    <dbReference type="NCBI Taxonomy" id="2763039"/>
    <lineage>
        <taxon>Bacteria</taxon>
        <taxon>Bacillati</taxon>
        <taxon>Bacillota</taxon>
        <taxon>Clostridia</taxon>
        <taxon>Lachnospirales</taxon>
        <taxon>Lachnospiraceae</taxon>
        <taxon>Coprococcus</taxon>
    </lineage>
</organism>
<feature type="transmembrane region" description="Helical" evidence="1">
    <location>
        <begin position="165"/>
        <end position="187"/>
    </location>
</feature>
<feature type="transmembrane region" description="Helical" evidence="1">
    <location>
        <begin position="133"/>
        <end position="153"/>
    </location>
</feature>
<accession>A0A8I0APV8</accession>
<feature type="transmembrane region" description="Helical" evidence="1">
    <location>
        <begin position="37"/>
        <end position="58"/>
    </location>
</feature>